<feature type="transmembrane region" description="Helical" evidence="5">
    <location>
        <begin position="297"/>
        <end position="318"/>
    </location>
</feature>
<comment type="similarity">
    <text evidence="5">Belongs to the 4-toluene sulfonate uptake permease (TSUP) (TC 2.A.102) family.</text>
</comment>
<reference evidence="6 7" key="1">
    <citation type="journal article" date="2013" name="Genome Announc.">
        <title>Draft Genome Sequence of Desulfotignum phosphitoxidans DSM 13687 Strain FiPS-3.</title>
        <authorList>
            <person name="Poehlein A."/>
            <person name="Daniel R."/>
            <person name="Simeonova D.D."/>
        </authorList>
    </citation>
    <scope>NUCLEOTIDE SEQUENCE [LARGE SCALE GENOMIC DNA]</scope>
    <source>
        <strain evidence="6 7">DSM 13687</strain>
    </source>
</reference>
<comment type="subcellular location">
    <subcellularLocation>
        <location evidence="5">Cell membrane</location>
        <topology evidence="5">Multi-pass membrane protein</topology>
    </subcellularLocation>
    <subcellularLocation>
        <location evidence="1">Membrane</location>
        <topology evidence="1">Multi-pass membrane protein</topology>
    </subcellularLocation>
</comment>
<dbReference type="Proteomes" id="UP000014216">
    <property type="component" value="Unassembled WGS sequence"/>
</dbReference>
<dbReference type="AlphaFoldDB" id="S0G4X0"/>
<protein>
    <recommendedName>
        <fullName evidence="5">Probable membrane transporter protein</fullName>
    </recommendedName>
</protein>
<organism evidence="6 7">
    <name type="scientific">Desulfotignum phosphitoxidans DSM 13687</name>
    <dbReference type="NCBI Taxonomy" id="1286635"/>
    <lineage>
        <taxon>Bacteria</taxon>
        <taxon>Pseudomonadati</taxon>
        <taxon>Thermodesulfobacteriota</taxon>
        <taxon>Desulfobacteria</taxon>
        <taxon>Desulfobacterales</taxon>
        <taxon>Desulfobacteraceae</taxon>
        <taxon>Desulfotignum</taxon>
    </lineage>
</organism>
<dbReference type="GO" id="GO:0005886">
    <property type="term" value="C:plasma membrane"/>
    <property type="evidence" value="ECO:0007669"/>
    <property type="project" value="UniProtKB-SubCell"/>
</dbReference>
<evidence type="ECO:0000256" key="1">
    <source>
        <dbReference type="ARBA" id="ARBA00004141"/>
    </source>
</evidence>
<dbReference type="OrthoDB" id="5413082at2"/>
<proteinExistence type="inferred from homology"/>
<keyword evidence="3 5" id="KW-1133">Transmembrane helix</keyword>
<keyword evidence="5" id="KW-1003">Cell membrane</keyword>
<keyword evidence="4 5" id="KW-0472">Membrane</keyword>
<feature type="transmembrane region" description="Helical" evidence="5">
    <location>
        <begin position="36"/>
        <end position="58"/>
    </location>
</feature>
<accession>S0G4X0</accession>
<keyword evidence="7" id="KW-1185">Reference proteome</keyword>
<feature type="transmembrane region" description="Helical" evidence="5">
    <location>
        <begin position="86"/>
        <end position="108"/>
    </location>
</feature>
<evidence type="ECO:0000256" key="2">
    <source>
        <dbReference type="ARBA" id="ARBA00022692"/>
    </source>
</evidence>
<dbReference type="Pfam" id="PF01925">
    <property type="entry name" value="TauE"/>
    <property type="match status" value="1"/>
</dbReference>
<evidence type="ECO:0000313" key="7">
    <source>
        <dbReference type="Proteomes" id="UP000014216"/>
    </source>
</evidence>
<name>S0G4X0_9BACT</name>
<feature type="transmembrane region" description="Helical" evidence="5">
    <location>
        <begin position="193"/>
        <end position="211"/>
    </location>
</feature>
<evidence type="ECO:0000256" key="3">
    <source>
        <dbReference type="ARBA" id="ARBA00022989"/>
    </source>
</evidence>
<feature type="transmembrane region" description="Helical" evidence="5">
    <location>
        <begin position="231"/>
        <end position="260"/>
    </location>
</feature>
<evidence type="ECO:0000256" key="5">
    <source>
        <dbReference type="RuleBase" id="RU363041"/>
    </source>
</evidence>
<dbReference type="PANTHER" id="PTHR43701">
    <property type="entry name" value="MEMBRANE TRANSPORTER PROTEIN MJ0441-RELATED"/>
    <property type="match status" value="1"/>
</dbReference>
<feature type="transmembrane region" description="Helical" evidence="5">
    <location>
        <begin position="324"/>
        <end position="345"/>
    </location>
</feature>
<gene>
    <name evidence="6" type="ORF">Dpo_2c04350</name>
</gene>
<sequence length="355" mass="38990">MGANEKTKRTGFEIQEELEATKTTIMERLIPGKRQIIGFLSGIVPLFIMFLVGCWLAGNPFEATWRASESGYNIAHGLVGTNQWHIIWYVVLVGLFFEFMDASAGMGFGTVMSPVLMSLGFTPLQVVPVIMIQQASAGLIGAFLHREFENVEWKWNPMSETIKLWLLISILGVAAVITSIIGVYGIFKTAKVWIKLYVVILLVMMGAVALYQAYQQHKGKKRPYRFKRMGFFAFLAGFNKGIGGGGYGPVITVGGLISGVPVKSQLAVTAICEGTVSTVAAILWFTMLGSGMKIDFLLLPTMMITAIGGGVLAPYATRVFPQKFWTYTVPVYCLIVAVICIWKLWPSLSKALGLM</sequence>
<dbReference type="InterPro" id="IPR051598">
    <property type="entry name" value="TSUP/Inactive_protease-like"/>
</dbReference>
<feature type="transmembrane region" description="Helical" evidence="5">
    <location>
        <begin position="266"/>
        <end position="285"/>
    </location>
</feature>
<dbReference type="EMBL" id="APJX01000002">
    <property type="protein sequence ID" value="EMS80739.1"/>
    <property type="molecule type" value="Genomic_DNA"/>
</dbReference>
<dbReference type="PANTHER" id="PTHR43701:SF12">
    <property type="entry name" value="MEMBRANE TRANSPORTER PROTEIN YTNM-RELATED"/>
    <property type="match status" value="1"/>
</dbReference>
<evidence type="ECO:0000256" key="4">
    <source>
        <dbReference type="ARBA" id="ARBA00023136"/>
    </source>
</evidence>
<dbReference type="InterPro" id="IPR002781">
    <property type="entry name" value="TM_pro_TauE-like"/>
</dbReference>
<evidence type="ECO:0000313" key="6">
    <source>
        <dbReference type="EMBL" id="EMS80739.1"/>
    </source>
</evidence>
<keyword evidence="2 5" id="KW-0812">Transmembrane</keyword>
<dbReference type="RefSeq" id="WP_006965012.1">
    <property type="nucleotide sequence ID" value="NZ_APJX01000002.1"/>
</dbReference>
<feature type="transmembrane region" description="Helical" evidence="5">
    <location>
        <begin position="164"/>
        <end position="187"/>
    </location>
</feature>
<comment type="caution">
    <text evidence="6">The sequence shown here is derived from an EMBL/GenBank/DDBJ whole genome shotgun (WGS) entry which is preliminary data.</text>
</comment>